<dbReference type="CDD" id="cd03193">
    <property type="entry name" value="GST_C_Metaxin"/>
    <property type="match status" value="1"/>
</dbReference>
<comment type="similarity">
    <text evidence="1">Belongs to the FAX family.</text>
</comment>
<gene>
    <name evidence="4" type="ORF">CBOVIS_LOCUS7814</name>
</gene>
<feature type="domain" description="Thioredoxin-like fold" evidence="3">
    <location>
        <begin position="32"/>
        <end position="125"/>
    </location>
</feature>
<reference evidence="4 5" key="1">
    <citation type="submission" date="2020-04" db="EMBL/GenBank/DDBJ databases">
        <authorList>
            <person name="Laetsch R D."/>
            <person name="Stevens L."/>
            <person name="Kumar S."/>
            <person name="Blaxter L. M."/>
        </authorList>
    </citation>
    <scope>NUCLEOTIDE SEQUENCE [LARGE SCALE GENOMIC DNA]</scope>
</reference>
<organism evidence="4 5">
    <name type="scientific">Caenorhabditis bovis</name>
    <dbReference type="NCBI Taxonomy" id="2654633"/>
    <lineage>
        <taxon>Eukaryota</taxon>
        <taxon>Metazoa</taxon>
        <taxon>Ecdysozoa</taxon>
        <taxon>Nematoda</taxon>
        <taxon>Chromadorea</taxon>
        <taxon>Rhabditida</taxon>
        <taxon>Rhabditina</taxon>
        <taxon>Rhabditomorpha</taxon>
        <taxon>Rhabditoidea</taxon>
        <taxon>Rhabditidae</taxon>
        <taxon>Peloderinae</taxon>
        <taxon>Caenorhabditis</taxon>
    </lineage>
</organism>
<dbReference type="InterPro" id="IPR026928">
    <property type="entry name" value="FAX/IsoI-like"/>
</dbReference>
<evidence type="ECO:0000313" key="5">
    <source>
        <dbReference type="Proteomes" id="UP000494206"/>
    </source>
</evidence>
<name>A0A8S1F1Q2_9PELO</name>
<sequence>MPSTQLLKRDWEKDHVYLVQFPRTAAIPTPSPFTLKLETWLRMNDIPYTNIDNQFSKKSAKGQIPFIELNGRQIPDSNIIIDHLIEHFDKGHADKNLSAADKAISRAFFTLIEHHICWTMFYSRSRDCSWLATEQGFLKHLSGIKAFAFKNIMVGQLEKKLKKKCGSHGIGLLTKEEVIADTKKDLEALSVQLGEKKYLFGDVPTTLDATAFGHLSEIYYAPLFTDELNNYMDSSTPNLVKYLNRIKEIYWPDWEEACTTQSLNTKFK</sequence>
<dbReference type="SUPFAM" id="SSF52833">
    <property type="entry name" value="Thioredoxin-like"/>
    <property type="match status" value="1"/>
</dbReference>
<dbReference type="Gene3D" id="3.40.30.10">
    <property type="entry name" value="Glutaredoxin"/>
    <property type="match status" value="1"/>
</dbReference>
<dbReference type="SFLD" id="SFLDG01180">
    <property type="entry name" value="SUF1"/>
    <property type="match status" value="1"/>
</dbReference>
<dbReference type="PANTHER" id="PTHR12289">
    <property type="entry name" value="METAXIN RELATED"/>
    <property type="match status" value="1"/>
</dbReference>
<protein>
    <submittedName>
        <fullName evidence="4">Uncharacterized protein</fullName>
    </submittedName>
</protein>
<dbReference type="InterPro" id="IPR012336">
    <property type="entry name" value="Thioredoxin-like_fold"/>
</dbReference>
<evidence type="ECO:0000259" key="3">
    <source>
        <dbReference type="Pfam" id="PF17172"/>
    </source>
</evidence>
<dbReference type="Pfam" id="PF17171">
    <property type="entry name" value="GST_C_6"/>
    <property type="match status" value="1"/>
</dbReference>
<dbReference type="SFLD" id="SFLDS00019">
    <property type="entry name" value="Glutathione_Transferase_(cytos"/>
    <property type="match status" value="1"/>
</dbReference>
<dbReference type="CDD" id="cd03080">
    <property type="entry name" value="GST_N_Metaxin_like"/>
    <property type="match status" value="1"/>
</dbReference>
<dbReference type="SUPFAM" id="SSF47616">
    <property type="entry name" value="GST C-terminal domain-like"/>
    <property type="match status" value="1"/>
</dbReference>
<proteinExistence type="inferred from homology"/>
<dbReference type="PANTHER" id="PTHR12289:SF72">
    <property type="entry name" value="GST N-TERMINAL DOMAIN-CONTAINING PROTEIN"/>
    <property type="match status" value="1"/>
</dbReference>
<evidence type="ECO:0000259" key="2">
    <source>
        <dbReference type="Pfam" id="PF17171"/>
    </source>
</evidence>
<comment type="caution">
    <text evidence="4">The sequence shown here is derived from an EMBL/GenBank/DDBJ whole genome shotgun (WGS) entry which is preliminary data.</text>
</comment>
<keyword evidence="5" id="KW-1185">Reference proteome</keyword>
<dbReference type="GO" id="GO:0005737">
    <property type="term" value="C:cytoplasm"/>
    <property type="evidence" value="ECO:0007669"/>
    <property type="project" value="TreeGrafter"/>
</dbReference>
<accession>A0A8S1F1Q2</accession>
<dbReference type="Pfam" id="PF17172">
    <property type="entry name" value="GST_N_4"/>
    <property type="match status" value="1"/>
</dbReference>
<dbReference type="Gene3D" id="1.20.1050.10">
    <property type="match status" value="1"/>
</dbReference>
<dbReference type="InterPro" id="IPR036249">
    <property type="entry name" value="Thioredoxin-like_sf"/>
</dbReference>
<dbReference type="InterPro" id="IPR040079">
    <property type="entry name" value="Glutathione_S-Trfase"/>
</dbReference>
<dbReference type="Proteomes" id="UP000494206">
    <property type="component" value="Unassembled WGS sequence"/>
</dbReference>
<dbReference type="InterPro" id="IPR036282">
    <property type="entry name" value="Glutathione-S-Trfase_C_sf"/>
</dbReference>
<dbReference type="AlphaFoldDB" id="A0A8S1F1Q2"/>
<dbReference type="OrthoDB" id="5809458at2759"/>
<evidence type="ECO:0000313" key="4">
    <source>
        <dbReference type="EMBL" id="CAB3405639.1"/>
    </source>
</evidence>
<dbReference type="InterPro" id="IPR050931">
    <property type="entry name" value="Mito_Protein_Transport_Metaxin"/>
</dbReference>
<dbReference type="InterPro" id="IPR033468">
    <property type="entry name" value="Metaxin_GST"/>
</dbReference>
<evidence type="ECO:0000256" key="1">
    <source>
        <dbReference type="ARBA" id="ARBA00006475"/>
    </source>
</evidence>
<dbReference type="SFLD" id="SFLDG01200">
    <property type="entry name" value="SUF1.1"/>
    <property type="match status" value="1"/>
</dbReference>
<feature type="domain" description="Metaxin glutathione S-transferase" evidence="2">
    <location>
        <begin position="183"/>
        <end position="246"/>
    </location>
</feature>
<dbReference type="EMBL" id="CADEPM010000004">
    <property type="protein sequence ID" value="CAB3405639.1"/>
    <property type="molecule type" value="Genomic_DNA"/>
</dbReference>